<keyword evidence="2 11" id="KW-0813">Transport</keyword>
<evidence type="ECO:0000256" key="6">
    <source>
        <dbReference type="ARBA" id="ARBA00023053"/>
    </source>
</evidence>
<feature type="coiled-coil region" evidence="12">
    <location>
        <begin position="14"/>
        <end position="41"/>
    </location>
</feature>
<dbReference type="AlphaFoldDB" id="A0A7M5XFW3"/>
<keyword evidence="9 11" id="KW-0739">Sodium transport</keyword>
<dbReference type="Gene3D" id="1.10.287.770">
    <property type="entry name" value="YojJ-like"/>
    <property type="match status" value="1"/>
</dbReference>
<keyword evidence="4 11" id="KW-0812">Transmembrane</keyword>
<keyword evidence="12" id="KW-0175">Coiled coil</keyword>
<dbReference type="RefSeq" id="XP_066923014.1">
    <property type="nucleotide sequence ID" value="XM_067066913.1"/>
</dbReference>
<evidence type="ECO:0000313" key="14">
    <source>
        <dbReference type="EnsemblMetazoa" id="CLYHEMP022712.1"/>
    </source>
</evidence>
<name>A0A7M5XFW3_9CNID</name>
<keyword evidence="10 11" id="KW-0407">Ion channel</keyword>
<evidence type="ECO:0000256" key="12">
    <source>
        <dbReference type="SAM" id="Coils"/>
    </source>
</evidence>
<feature type="transmembrane region" description="Helical" evidence="13">
    <location>
        <begin position="112"/>
        <end position="129"/>
    </location>
</feature>
<comment type="similarity">
    <text evidence="11">Belongs to the amiloride-sensitive sodium channel (TC 1.A.6) family.</text>
</comment>
<keyword evidence="5 13" id="KW-1133">Transmembrane helix</keyword>
<evidence type="ECO:0000256" key="10">
    <source>
        <dbReference type="ARBA" id="ARBA00023303"/>
    </source>
</evidence>
<keyword evidence="3 11" id="KW-0894">Sodium channel</keyword>
<evidence type="ECO:0000256" key="9">
    <source>
        <dbReference type="ARBA" id="ARBA00023201"/>
    </source>
</evidence>
<reference evidence="14" key="1">
    <citation type="submission" date="2021-01" db="UniProtKB">
        <authorList>
            <consortium name="EnsemblMetazoa"/>
        </authorList>
    </citation>
    <scope>IDENTIFICATION</scope>
</reference>
<protein>
    <submittedName>
        <fullName evidence="14">Uncharacterized protein</fullName>
    </submittedName>
</protein>
<evidence type="ECO:0000256" key="4">
    <source>
        <dbReference type="ARBA" id="ARBA00022692"/>
    </source>
</evidence>
<keyword evidence="8 13" id="KW-0472">Membrane</keyword>
<comment type="subcellular location">
    <subcellularLocation>
        <location evidence="1">Membrane</location>
        <topology evidence="1">Multi-pass membrane protein</topology>
    </subcellularLocation>
</comment>
<dbReference type="EnsemblMetazoa" id="CLYHEMT022712.1">
    <property type="protein sequence ID" value="CLYHEMP022712.1"/>
    <property type="gene ID" value="CLYHEMG022712"/>
</dbReference>
<evidence type="ECO:0000256" key="13">
    <source>
        <dbReference type="SAM" id="Phobius"/>
    </source>
</evidence>
<dbReference type="GeneID" id="136810361"/>
<sequence length="486" mass="54818">MRGDNLEDQIHSLRRLIERQSLRLEEKLTSLEDEVKEIKNRSPSGGGQANQGFIGDGYQQKGDINMEYLTDLEAKKASTEEDSVIESHKDFAEGLTIHGLSRIAAGGTAAKVLWTILVIASFIIAVLISKEHWSAFLEHDSRTSTKIVSQSKVPIPAITICDHTAIANERRRFSGEPPPVKRPTLVDFSIVDCARNLTACGYNGTTFVRVQNISANYARASPQNHLVKFDETTDCFTITGEVLEMPSDVLSYQAAADRRLSSNEWTELYVNSVDETFFESSEAVYWASEGFYYVNIEKKIITRLGLPFTECVDGSGPYSLNKFKGNYSVMKCQKGCFWEAVFEKCGQIPAMYKKHMRHPEKFANKTFVDDETGQACLSILENDHALTEKCDNLCELDPCYDEDIKLSLFHNPMKLDHFLELAFTFQSFLLEIVAEKPQYTWQDLFANFGGCLGLMTGSSILSIIELIIFFGLFFTNFLRSKKKNNS</sequence>
<dbReference type="PANTHER" id="PTHR11690">
    <property type="entry name" value="AMILORIDE-SENSITIVE SODIUM CHANNEL-RELATED"/>
    <property type="match status" value="1"/>
</dbReference>
<keyword evidence="7 11" id="KW-0406">Ion transport</keyword>
<dbReference type="Pfam" id="PF00858">
    <property type="entry name" value="ASC"/>
    <property type="match status" value="2"/>
</dbReference>
<dbReference type="GO" id="GO:0015280">
    <property type="term" value="F:ligand-gated sodium channel activity"/>
    <property type="evidence" value="ECO:0007669"/>
    <property type="project" value="TreeGrafter"/>
</dbReference>
<evidence type="ECO:0000256" key="2">
    <source>
        <dbReference type="ARBA" id="ARBA00022448"/>
    </source>
</evidence>
<evidence type="ECO:0000256" key="11">
    <source>
        <dbReference type="RuleBase" id="RU000679"/>
    </source>
</evidence>
<evidence type="ECO:0000256" key="3">
    <source>
        <dbReference type="ARBA" id="ARBA00022461"/>
    </source>
</evidence>
<organism evidence="14 15">
    <name type="scientific">Clytia hemisphaerica</name>
    <dbReference type="NCBI Taxonomy" id="252671"/>
    <lineage>
        <taxon>Eukaryota</taxon>
        <taxon>Metazoa</taxon>
        <taxon>Cnidaria</taxon>
        <taxon>Hydrozoa</taxon>
        <taxon>Hydroidolina</taxon>
        <taxon>Leptothecata</taxon>
        <taxon>Obeliida</taxon>
        <taxon>Clytiidae</taxon>
        <taxon>Clytia</taxon>
    </lineage>
</organism>
<evidence type="ECO:0000256" key="7">
    <source>
        <dbReference type="ARBA" id="ARBA00023065"/>
    </source>
</evidence>
<dbReference type="InterPro" id="IPR001873">
    <property type="entry name" value="ENaC"/>
</dbReference>
<dbReference type="GO" id="GO:0005886">
    <property type="term" value="C:plasma membrane"/>
    <property type="evidence" value="ECO:0007669"/>
    <property type="project" value="TreeGrafter"/>
</dbReference>
<proteinExistence type="inferred from homology"/>
<accession>A0A7M5XFW3</accession>
<evidence type="ECO:0000313" key="15">
    <source>
        <dbReference type="Proteomes" id="UP000594262"/>
    </source>
</evidence>
<evidence type="ECO:0000256" key="1">
    <source>
        <dbReference type="ARBA" id="ARBA00004141"/>
    </source>
</evidence>
<feature type="transmembrane region" description="Helical" evidence="13">
    <location>
        <begin position="454"/>
        <end position="478"/>
    </location>
</feature>
<dbReference type="Proteomes" id="UP000594262">
    <property type="component" value="Unplaced"/>
</dbReference>
<keyword evidence="15" id="KW-1185">Reference proteome</keyword>
<evidence type="ECO:0000256" key="8">
    <source>
        <dbReference type="ARBA" id="ARBA00023136"/>
    </source>
</evidence>
<evidence type="ECO:0000256" key="5">
    <source>
        <dbReference type="ARBA" id="ARBA00022989"/>
    </source>
</evidence>
<keyword evidence="6" id="KW-0915">Sodium</keyword>